<organism evidence="2 3">
    <name type="scientific">Porites evermanni</name>
    <dbReference type="NCBI Taxonomy" id="104178"/>
    <lineage>
        <taxon>Eukaryota</taxon>
        <taxon>Metazoa</taxon>
        <taxon>Cnidaria</taxon>
        <taxon>Anthozoa</taxon>
        <taxon>Hexacorallia</taxon>
        <taxon>Scleractinia</taxon>
        <taxon>Fungiina</taxon>
        <taxon>Poritidae</taxon>
        <taxon>Porites</taxon>
    </lineage>
</organism>
<evidence type="ECO:0000313" key="2">
    <source>
        <dbReference type="EMBL" id="CAH3156027.1"/>
    </source>
</evidence>
<feature type="non-terminal residue" evidence="2">
    <location>
        <position position="79"/>
    </location>
</feature>
<keyword evidence="3" id="KW-1185">Reference proteome</keyword>
<feature type="transmembrane region" description="Helical" evidence="1">
    <location>
        <begin position="23"/>
        <end position="44"/>
    </location>
</feature>
<protein>
    <recommendedName>
        <fullName evidence="4">NADH dehydrogenase subunit 4</fullName>
    </recommendedName>
</protein>
<name>A0ABN8Q6L0_9CNID</name>
<proteinExistence type="predicted"/>
<keyword evidence="1" id="KW-1133">Transmembrane helix</keyword>
<comment type="caution">
    <text evidence="2">The sequence shown here is derived from an EMBL/GenBank/DDBJ whole genome shotgun (WGS) entry which is preliminary data.</text>
</comment>
<gene>
    <name evidence="2" type="ORF">PEVE_00002049</name>
</gene>
<dbReference type="Proteomes" id="UP001159427">
    <property type="component" value="Unassembled WGS sequence"/>
</dbReference>
<dbReference type="EMBL" id="CALNXI010001112">
    <property type="protein sequence ID" value="CAH3156027.1"/>
    <property type="molecule type" value="Genomic_DNA"/>
</dbReference>
<evidence type="ECO:0008006" key="4">
    <source>
        <dbReference type="Google" id="ProtNLM"/>
    </source>
</evidence>
<sequence>MWKVHFTLGVIFIPLWTKLRNDILIINLVSGFSGIFVLMLKLVLTRPMAKNESTVTCLMVNEVHSVHPGLNGAASFPSL</sequence>
<evidence type="ECO:0000313" key="3">
    <source>
        <dbReference type="Proteomes" id="UP001159427"/>
    </source>
</evidence>
<evidence type="ECO:0000256" key="1">
    <source>
        <dbReference type="SAM" id="Phobius"/>
    </source>
</evidence>
<accession>A0ABN8Q6L0</accession>
<reference evidence="2 3" key="1">
    <citation type="submission" date="2022-05" db="EMBL/GenBank/DDBJ databases">
        <authorList>
            <consortium name="Genoscope - CEA"/>
            <person name="William W."/>
        </authorList>
    </citation>
    <scope>NUCLEOTIDE SEQUENCE [LARGE SCALE GENOMIC DNA]</scope>
</reference>
<keyword evidence="1" id="KW-0472">Membrane</keyword>
<keyword evidence="1" id="KW-0812">Transmembrane</keyword>